<dbReference type="PANTHER" id="PTHR38784:SF1">
    <property type="entry name" value="SUCROSE PHOSPHORYLASE"/>
    <property type="match status" value="1"/>
</dbReference>
<evidence type="ECO:0000256" key="3">
    <source>
        <dbReference type="ARBA" id="ARBA00022679"/>
    </source>
</evidence>
<evidence type="ECO:0000256" key="2">
    <source>
        <dbReference type="ARBA" id="ARBA00022676"/>
    </source>
</evidence>
<proteinExistence type="inferred from homology"/>
<dbReference type="PIRSF" id="PIRSF003059">
    <property type="entry name" value="Sucrose_phosphorylase"/>
    <property type="match status" value="1"/>
</dbReference>
<protein>
    <submittedName>
        <fullName evidence="7">Sucrose phosphorylase</fullName>
    </submittedName>
</protein>
<dbReference type="Gene3D" id="3.20.20.80">
    <property type="entry name" value="Glycosidases"/>
    <property type="match status" value="1"/>
</dbReference>
<comment type="similarity">
    <text evidence="1">Belongs to the glycosyl hydrolase 13 family. Sucrose phosphorylase subfamily.</text>
</comment>
<reference evidence="8" key="1">
    <citation type="submission" date="2016-11" db="EMBL/GenBank/DDBJ databases">
        <authorList>
            <person name="Varghese N."/>
            <person name="Submissions S."/>
        </authorList>
    </citation>
    <scope>NUCLEOTIDE SEQUENCE [LARGE SCALE GENOMIC DNA]</scope>
    <source>
        <strain evidence="8">DSM 22638</strain>
    </source>
</reference>
<dbReference type="NCBIfam" id="TIGR03852">
    <property type="entry name" value="sucrose_gtfA"/>
    <property type="match status" value="1"/>
</dbReference>
<dbReference type="GO" id="GO:0004645">
    <property type="term" value="F:1,4-alpha-oligoglucan phosphorylase activity"/>
    <property type="evidence" value="ECO:0007669"/>
    <property type="project" value="InterPro"/>
</dbReference>
<evidence type="ECO:0000256" key="4">
    <source>
        <dbReference type="PIRSR" id="PIRSR003059-1"/>
    </source>
</evidence>
<feature type="binding site" evidence="5">
    <location>
        <position position="417"/>
    </location>
    <ligand>
        <name>substrate</name>
    </ligand>
</feature>
<feature type="domain" description="Glycosyl hydrolase family 13 catalytic" evidence="6">
    <location>
        <begin position="26"/>
        <end position="448"/>
    </location>
</feature>
<dbReference type="GO" id="GO:0005975">
    <property type="term" value="P:carbohydrate metabolic process"/>
    <property type="evidence" value="ECO:0007669"/>
    <property type="project" value="InterPro"/>
</dbReference>
<keyword evidence="8" id="KW-1185">Reference proteome</keyword>
<evidence type="ECO:0000313" key="8">
    <source>
        <dbReference type="Proteomes" id="UP000184532"/>
    </source>
</evidence>
<dbReference type="InterPro" id="IPR017853">
    <property type="entry name" value="GH"/>
</dbReference>
<dbReference type="InterPro" id="IPR022527">
    <property type="entry name" value="Sucrose_phospho"/>
</dbReference>
<dbReference type="SUPFAM" id="SSF51445">
    <property type="entry name" value="(Trans)glycosidases"/>
    <property type="match status" value="1"/>
</dbReference>
<dbReference type="STRING" id="570519.SAMN04488116_1989"/>
<organism evidence="7 8">
    <name type="scientific">Flagellimonas flava</name>
    <dbReference type="NCBI Taxonomy" id="570519"/>
    <lineage>
        <taxon>Bacteria</taxon>
        <taxon>Pseudomonadati</taxon>
        <taxon>Bacteroidota</taxon>
        <taxon>Flavobacteriia</taxon>
        <taxon>Flavobacteriales</taxon>
        <taxon>Flavobacteriaceae</taxon>
        <taxon>Flagellimonas</taxon>
    </lineage>
</organism>
<dbReference type="InterPro" id="IPR045857">
    <property type="entry name" value="O16G_dom_2"/>
</dbReference>
<dbReference type="InterPro" id="IPR016377">
    <property type="entry name" value="Sucrose_GGa_phosphorylase-rel"/>
</dbReference>
<feature type="binding site" evidence="5">
    <location>
        <position position="70"/>
    </location>
    <ligand>
        <name>substrate</name>
    </ligand>
</feature>
<dbReference type="CDD" id="cd11355">
    <property type="entry name" value="AmyAc_Sucrose_phosphorylase"/>
    <property type="match status" value="1"/>
</dbReference>
<dbReference type="InterPro" id="IPR006047">
    <property type="entry name" value="GH13_cat_dom"/>
</dbReference>
<feature type="active site" description="Nucleophile" evidence="4">
    <location>
        <position position="213"/>
    </location>
</feature>
<dbReference type="Gene3D" id="3.90.400.10">
    <property type="entry name" value="Oligo-1,6-glucosidase, Domain 2"/>
    <property type="match status" value="1"/>
</dbReference>
<dbReference type="Pfam" id="PF00128">
    <property type="entry name" value="Alpha-amylase"/>
    <property type="match status" value="1"/>
</dbReference>
<evidence type="ECO:0000313" key="7">
    <source>
        <dbReference type="EMBL" id="SHG66268.1"/>
    </source>
</evidence>
<feature type="binding site" evidence="5">
    <location>
        <position position="253"/>
    </location>
    <ligand>
        <name>substrate</name>
    </ligand>
</feature>
<gene>
    <name evidence="7" type="ORF">SAMN04488116_1989</name>
</gene>
<feature type="binding site" evidence="5">
    <location>
        <begin position="360"/>
        <end position="363"/>
    </location>
    <ligand>
        <name>substrate</name>
    </ligand>
</feature>
<feature type="binding site" evidence="5">
    <location>
        <begin position="211"/>
        <end position="213"/>
    </location>
    <ligand>
        <name>substrate</name>
    </ligand>
</feature>
<evidence type="ECO:0000256" key="5">
    <source>
        <dbReference type="PIRSR" id="PIRSR003059-2"/>
    </source>
</evidence>
<accession>A0A1M5LMJ2</accession>
<dbReference type="Proteomes" id="UP000184532">
    <property type="component" value="Unassembled WGS sequence"/>
</dbReference>
<keyword evidence="2" id="KW-0328">Glycosyltransferase</keyword>
<sequence>MLSLFTLVHDINDPFNFDTSVKNKIQLITYVDRIGCSGFKELNSLLQNELDGLFGGIHVLPFFHPIDGEDAGFDPIDHSLVDPRLGDWSDVKSLTATLDVMADLIVNHMSSESKEFQDFLEHGDDSKYASLFLTVDSVFPEGPSKDDLQSIYRPRPGLPFTEYKLSDGSEKMIWTTFTQKQIDIDVHSESGSTYLESMLKTYGKAGISMIRLDAAGYAIKKAGSSCFMIPETFNFIDELTQKAKKQGIEVLVEIHSFYETQMEIAKKVDFVYDFALPVLVLDCLFNSNAKHLKEWLRIAPRNAVTVLDTHDGIGVVDVAGFEGKPGLIPDKELDVIVEQIHKNSEGRSRKATGAAASNLDLYQVNCTYFEALGKDETAYLIARAIQFFAPGVPQVYYVGLFGDDNDMELLERTNVGRDINRHYYSKEEIRKKIETPLFQQLSKLMRLRNNHEAFNGIFGLKQTTDEQLLIQWTNNQDSIALEVDLALKKFTIQGINGSGKQLLMKVP</sequence>
<feature type="binding site" evidence="5">
    <location>
        <position position="108"/>
    </location>
    <ligand>
        <name>substrate</name>
    </ligand>
</feature>
<dbReference type="EMBL" id="FQWL01000003">
    <property type="protein sequence ID" value="SHG66268.1"/>
    <property type="molecule type" value="Genomic_DNA"/>
</dbReference>
<feature type="active site" description="Proton donor" evidence="4">
    <location>
        <position position="253"/>
    </location>
</feature>
<evidence type="ECO:0000259" key="6">
    <source>
        <dbReference type="SMART" id="SM00642"/>
    </source>
</evidence>
<dbReference type="SMART" id="SM00642">
    <property type="entry name" value="Aamy"/>
    <property type="match status" value="1"/>
</dbReference>
<dbReference type="PANTHER" id="PTHR38784">
    <property type="entry name" value="SUCROSE PHOSPHORYLASE"/>
    <property type="match status" value="1"/>
</dbReference>
<evidence type="ECO:0000256" key="1">
    <source>
        <dbReference type="ARBA" id="ARBA00008452"/>
    </source>
</evidence>
<keyword evidence="3" id="KW-0808">Transferase</keyword>
<name>A0A1M5LMJ2_9FLAO</name>
<feature type="binding site" evidence="5">
    <location>
        <begin position="310"/>
        <end position="311"/>
    </location>
    <ligand>
        <name>substrate</name>
    </ligand>
</feature>
<dbReference type="AlphaFoldDB" id="A0A1M5LMJ2"/>